<dbReference type="PANTHER" id="PTHR22642">
    <property type="entry name" value="IMIDAZOLONEPROPIONASE"/>
    <property type="match status" value="1"/>
</dbReference>
<dbReference type="InterPro" id="IPR032466">
    <property type="entry name" value="Metal_Hydrolase"/>
</dbReference>
<dbReference type="Gene3D" id="2.30.40.10">
    <property type="entry name" value="Urease, subunit C, domain 1"/>
    <property type="match status" value="1"/>
</dbReference>
<evidence type="ECO:0000313" key="3">
    <source>
        <dbReference type="Proteomes" id="UP000034832"/>
    </source>
</evidence>
<dbReference type="STRING" id="211460.YH63_05900"/>
<protein>
    <submittedName>
        <fullName evidence="2">Amidohydrolase</fullName>
    </submittedName>
</protein>
<dbReference type="InterPro" id="IPR033932">
    <property type="entry name" value="YtcJ-like"/>
</dbReference>
<dbReference type="PANTHER" id="PTHR22642:SF2">
    <property type="entry name" value="PROTEIN LONG AFTER FAR-RED 3"/>
    <property type="match status" value="1"/>
</dbReference>
<reference evidence="2" key="1">
    <citation type="submission" date="2019-04" db="EMBL/GenBank/DDBJ databases">
        <title>Whole genome sequencing of cave bacteria.</title>
        <authorList>
            <person name="Gan H.M."/>
            <person name="Barton H."/>
            <person name="Savka M.A."/>
        </authorList>
    </citation>
    <scope>NUCLEOTIDE SEQUENCE [LARGE SCALE GENOMIC DNA]</scope>
    <source>
        <strain evidence="2">LC387</strain>
    </source>
</reference>
<dbReference type="InterPro" id="IPR011059">
    <property type="entry name" value="Metal-dep_hydrolase_composite"/>
</dbReference>
<feature type="domain" description="Amidohydrolase 3" evidence="1">
    <location>
        <begin position="49"/>
        <end position="525"/>
    </location>
</feature>
<sequence length="543" mass="58808">MLHSPDSIRYINARIYRSADDIRPARSLVTRKGVIDWVGDDEDAPDAARVIDMQGATIIPGLTDAHVHLFAIANERQQIQLNGPGVRTVADILRHLSVAARASPPAQWIRAVGFDENNLAEHRYPTRDEIDAAAPDHPVIIRRFCGHTAILNSAALKLLQIGEGVSDPPSGSFGRDKRGRLDGSAKESAAENVFRAIPAVDLAAMAASLRETIEDSIRMGLTAAVEAAVGFTSGFDDEFMVWNLLRQDMAFSPIRLGFMYQLDPKDAAARGFTPRRDPDWQAMTLKFFADGIVGARTAAVTKPFADTKSHGFFMRAEDDLERVIVEAHLGGWQTATHCVGDRASARIITAFEKAERALPGQKPRHRIEHYFCPPEGGLARMKALDALIVTQPSFLARMRRSILEAFGPDAHSKYPARSVIDAGVTYVGSSDAPTGHVSPWVGMANAVDRGASLGAPIGADEALTRRQAVGSYVHGGAFAMKQEEWRGMLAPGMAADFIAIDRDPFDASTDLAATEVLMTVLRGAVRHDALSAAQPAKITAEVH</sequence>
<accession>A0A4U6BTX5</accession>
<dbReference type="Gene3D" id="3.10.310.70">
    <property type="match status" value="1"/>
</dbReference>
<dbReference type="SUPFAM" id="SSF51338">
    <property type="entry name" value="Composite domain of metallo-dependent hydrolases"/>
    <property type="match status" value="1"/>
</dbReference>
<gene>
    <name evidence="2" type="ORF">YH63_013110</name>
</gene>
<dbReference type="InterPro" id="IPR013108">
    <property type="entry name" value="Amidohydro_3"/>
</dbReference>
<dbReference type="SUPFAM" id="SSF51556">
    <property type="entry name" value="Metallo-dependent hydrolases"/>
    <property type="match status" value="1"/>
</dbReference>
<dbReference type="Proteomes" id="UP000034832">
    <property type="component" value="Unassembled WGS sequence"/>
</dbReference>
<organism evidence="2 3">
    <name type="scientific">Afipia massiliensis</name>
    <dbReference type="NCBI Taxonomy" id="211460"/>
    <lineage>
        <taxon>Bacteria</taxon>
        <taxon>Pseudomonadati</taxon>
        <taxon>Pseudomonadota</taxon>
        <taxon>Alphaproteobacteria</taxon>
        <taxon>Hyphomicrobiales</taxon>
        <taxon>Nitrobacteraceae</taxon>
        <taxon>Afipia</taxon>
    </lineage>
</organism>
<dbReference type="EMBL" id="LBIA02000001">
    <property type="protein sequence ID" value="TKT72284.1"/>
    <property type="molecule type" value="Genomic_DNA"/>
</dbReference>
<name>A0A4U6BTX5_9BRAD</name>
<dbReference type="OrthoDB" id="9811399at2"/>
<dbReference type="Pfam" id="PF07969">
    <property type="entry name" value="Amidohydro_3"/>
    <property type="match status" value="1"/>
</dbReference>
<keyword evidence="3" id="KW-1185">Reference proteome</keyword>
<comment type="caution">
    <text evidence="2">The sequence shown here is derived from an EMBL/GenBank/DDBJ whole genome shotgun (WGS) entry which is preliminary data.</text>
</comment>
<dbReference type="GO" id="GO:0016810">
    <property type="term" value="F:hydrolase activity, acting on carbon-nitrogen (but not peptide) bonds"/>
    <property type="evidence" value="ECO:0007669"/>
    <property type="project" value="InterPro"/>
</dbReference>
<dbReference type="Gene3D" id="3.20.20.140">
    <property type="entry name" value="Metal-dependent hydrolases"/>
    <property type="match status" value="1"/>
</dbReference>
<evidence type="ECO:0000313" key="2">
    <source>
        <dbReference type="EMBL" id="TKT72284.1"/>
    </source>
</evidence>
<dbReference type="RefSeq" id="WP_046827221.1">
    <property type="nucleotide sequence ID" value="NZ_LBIA02000001.1"/>
</dbReference>
<evidence type="ECO:0000259" key="1">
    <source>
        <dbReference type="Pfam" id="PF07969"/>
    </source>
</evidence>
<dbReference type="CDD" id="cd01300">
    <property type="entry name" value="YtcJ_like"/>
    <property type="match status" value="1"/>
</dbReference>
<dbReference type="AlphaFoldDB" id="A0A4U6BTX5"/>
<proteinExistence type="predicted"/>